<dbReference type="InterPro" id="IPR000315">
    <property type="entry name" value="Znf_B-box"/>
</dbReference>
<dbReference type="GO" id="GO:0008270">
    <property type="term" value="F:zinc ion binding"/>
    <property type="evidence" value="ECO:0007669"/>
    <property type="project" value="InterPro"/>
</dbReference>
<name>W7XH41_TETTS</name>
<dbReference type="GeneID" id="24437085"/>
<proteinExistence type="predicted"/>
<dbReference type="AlphaFoldDB" id="W7XH41"/>
<dbReference type="Pfam" id="PF00643">
    <property type="entry name" value="zf-B_box"/>
    <property type="match status" value="1"/>
</dbReference>
<protein>
    <submittedName>
        <fullName evidence="3">B-box zinc finger protein</fullName>
    </submittedName>
</protein>
<feature type="coiled-coil region" evidence="1">
    <location>
        <begin position="241"/>
        <end position="268"/>
    </location>
</feature>
<evidence type="ECO:0000256" key="1">
    <source>
        <dbReference type="SAM" id="Coils"/>
    </source>
</evidence>
<gene>
    <name evidence="3" type="ORF">TTHERM_000069389</name>
</gene>
<dbReference type="EMBL" id="GG662853">
    <property type="protein sequence ID" value="EWS76458.1"/>
    <property type="molecule type" value="Genomic_DNA"/>
</dbReference>
<evidence type="ECO:0000313" key="3">
    <source>
        <dbReference type="EMBL" id="EWS76458.1"/>
    </source>
</evidence>
<dbReference type="KEGG" id="tet:TTHERM_000069389"/>
<dbReference type="eggNOG" id="KOG2834">
    <property type="taxonomic scope" value="Eukaryota"/>
</dbReference>
<organism evidence="3 4">
    <name type="scientific">Tetrahymena thermophila (strain SB210)</name>
    <dbReference type="NCBI Taxonomy" id="312017"/>
    <lineage>
        <taxon>Eukaryota</taxon>
        <taxon>Sar</taxon>
        <taxon>Alveolata</taxon>
        <taxon>Ciliophora</taxon>
        <taxon>Intramacronucleata</taxon>
        <taxon>Oligohymenophorea</taxon>
        <taxon>Hymenostomatida</taxon>
        <taxon>Tetrahymenina</taxon>
        <taxon>Tetrahymenidae</taxon>
        <taxon>Tetrahymena</taxon>
    </lineage>
</organism>
<dbReference type="OrthoDB" id="6105938at2759"/>
<feature type="domain" description="B box-type" evidence="2">
    <location>
        <begin position="140"/>
        <end position="169"/>
    </location>
</feature>
<sequence length="671" mass="78639">MAQPQNDNKSPKRENSNEIQETLHDLDDKFTNRNTSKAQTMVNFKPNQNVQQVSNLNSFQSLRRLNTMSNLGKGNANDFQNNPNFNNLKSIREQILHSDLNLSDLGDQSYQCVHHGKREYFHENGTIKQEITAFDPKSIINYYCEDCREFCCEYCIALGPHNNELHKVSFLKSFAERYYDFIDKFLRSSANQKCSQLFNKIKQMNERQDLISNQAQVIERDAYIEFTHILERLNLAEGNKVSVLQNDIARIQRDINSIEDTVKAFENLASREDRLPFLLFYRSLNQHVIEALSLHVKQEITQTPYDLPREISSIKVQMENFKPNDEILKFKDIIIWDLIEEKNKHLESIRVQQSESYQSKLELWTELAKKTFEEFESIQLICHYCGELINDDIINQDCFNNQIFKDRDRSIPITVYSDEVMERGIYGSKRHFWVKPRLRDRQIKLGQLPNIQAGKRKGINRSVAYYNYMKLYQLMFALIKKKKAEKGVDLEQIFQGYDKERSGYCSIIQFQYVLNTVLDLEIDYVERATEFLGTTQKEVNRLNGIPDDEPQEEKNYGENPFAPSFLIREPVPEKPTLVNYIVFLKIMQNPAYLEYESFKVIDYAHIKLHGQNYFIQLDDDLYKQCRLDGNTKVSQQNAKGDFNSTLRGGYNAGKFSSSSYGRTDFSSTLRK</sequence>
<dbReference type="SUPFAM" id="SSF57845">
    <property type="entry name" value="B-box zinc-binding domain"/>
    <property type="match status" value="1"/>
</dbReference>
<evidence type="ECO:0000259" key="2">
    <source>
        <dbReference type="Pfam" id="PF00643"/>
    </source>
</evidence>
<dbReference type="InParanoid" id="W7XH41"/>
<dbReference type="CDD" id="cd19756">
    <property type="entry name" value="Bbox2"/>
    <property type="match status" value="1"/>
</dbReference>
<dbReference type="RefSeq" id="XP_012651007.1">
    <property type="nucleotide sequence ID" value="XM_012795553.1"/>
</dbReference>
<keyword evidence="1" id="KW-0175">Coiled coil</keyword>
<dbReference type="Proteomes" id="UP000009168">
    <property type="component" value="Unassembled WGS sequence"/>
</dbReference>
<keyword evidence="4" id="KW-1185">Reference proteome</keyword>
<reference evidence="4" key="1">
    <citation type="journal article" date="2006" name="PLoS Biol.">
        <title>Macronuclear genome sequence of the ciliate Tetrahymena thermophila, a model eukaryote.</title>
        <authorList>
            <person name="Eisen J.A."/>
            <person name="Coyne R.S."/>
            <person name="Wu M."/>
            <person name="Wu D."/>
            <person name="Thiagarajan M."/>
            <person name="Wortman J.R."/>
            <person name="Badger J.H."/>
            <person name="Ren Q."/>
            <person name="Amedeo P."/>
            <person name="Jones K.M."/>
            <person name="Tallon L.J."/>
            <person name="Delcher A.L."/>
            <person name="Salzberg S.L."/>
            <person name="Silva J.C."/>
            <person name="Haas B.J."/>
            <person name="Majoros W.H."/>
            <person name="Farzad M."/>
            <person name="Carlton J.M."/>
            <person name="Smith R.K. Jr."/>
            <person name="Garg J."/>
            <person name="Pearlman R.E."/>
            <person name="Karrer K.M."/>
            <person name="Sun L."/>
            <person name="Manning G."/>
            <person name="Elde N.C."/>
            <person name="Turkewitz A.P."/>
            <person name="Asai D.J."/>
            <person name="Wilkes D.E."/>
            <person name="Wang Y."/>
            <person name="Cai H."/>
            <person name="Collins K."/>
            <person name="Stewart B.A."/>
            <person name="Lee S.R."/>
            <person name="Wilamowska K."/>
            <person name="Weinberg Z."/>
            <person name="Ruzzo W.L."/>
            <person name="Wloga D."/>
            <person name="Gaertig J."/>
            <person name="Frankel J."/>
            <person name="Tsao C.-C."/>
            <person name="Gorovsky M.A."/>
            <person name="Keeling P.J."/>
            <person name="Waller R.F."/>
            <person name="Patron N.J."/>
            <person name="Cherry J.M."/>
            <person name="Stover N.A."/>
            <person name="Krieger C.J."/>
            <person name="del Toro C."/>
            <person name="Ryder H.F."/>
            <person name="Williamson S.C."/>
            <person name="Barbeau R.A."/>
            <person name="Hamilton E.P."/>
            <person name="Orias E."/>
        </authorList>
    </citation>
    <scope>NUCLEOTIDE SEQUENCE [LARGE SCALE GENOMIC DNA]</scope>
    <source>
        <strain evidence="4">SB210</strain>
    </source>
</reference>
<accession>W7XH41</accession>
<evidence type="ECO:0000313" key="4">
    <source>
        <dbReference type="Proteomes" id="UP000009168"/>
    </source>
</evidence>